<dbReference type="SMART" id="SM00238">
    <property type="entry name" value="BIR"/>
    <property type="match status" value="1"/>
</dbReference>
<feature type="non-terminal residue" evidence="3">
    <location>
        <position position="103"/>
    </location>
</feature>
<keyword evidence="2" id="KW-0862">Zinc</keyword>
<evidence type="ECO:0000256" key="1">
    <source>
        <dbReference type="ARBA" id="ARBA00022723"/>
    </source>
</evidence>
<proteinExistence type="predicted"/>
<dbReference type="Gene3D" id="1.10.1170.10">
    <property type="entry name" value="Inhibitor Of Apoptosis Protein (2mihbC-IAP-1), Chain A"/>
    <property type="match status" value="1"/>
</dbReference>
<protein>
    <recommendedName>
        <fullName evidence="5">Inhibitor of apoptosis-like protein</fullName>
    </recommendedName>
</protein>
<evidence type="ECO:0008006" key="5">
    <source>
        <dbReference type="Google" id="ProtNLM"/>
    </source>
</evidence>
<dbReference type="SUPFAM" id="SSF57924">
    <property type="entry name" value="Inhibitor of apoptosis (IAP) repeat"/>
    <property type="match status" value="1"/>
</dbReference>
<dbReference type="PROSITE" id="PS50143">
    <property type="entry name" value="BIR_REPEAT_2"/>
    <property type="match status" value="1"/>
</dbReference>
<feature type="non-terminal residue" evidence="3">
    <location>
        <position position="1"/>
    </location>
</feature>
<dbReference type="PANTHER" id="PTHR46771:SF5">
    <property type="entry name" value="DETERIN"/>
    <property type="match status" value="1"/>
</dbReference>
<accession>A0A820LXX6</accession>
<evidence type="ECO:0000313" key="3">
    <source>
        <dbReference type="EMBL" id="CAF4364771.1"/>
    </source>
</evidence>
<dbReference type="EMBL" id="CAJOAZ010022332">
    <property type="protein sequence ID" value="CAF4364771.1"/>
    <property type="molecule type" value="Genomic_DNA"/>
</dbReference>
<dbReference type="CDD" id="cd00022">
    <property type="entry name" value="BIR"/>
    <property type="match status" value="1"/>
</dbReference>
<dbReference type="GO" id="GO:0046872">
    <property type="term" value="F:metal ion binding"/>
    <property type="evidence" value="ECO:0007669"/>
    <property type="project" value="UniProtKB-KW"/>
</dbReference>
<dbReference type="Proteomes" id="UP000663844">
    <property type="component" value="Unassembled WGS sequence"/>
</dbReference>
<dbReference type="InterPro" id="IPR051190">
    <property type="entry name" value="Baculoviral_IAP"/>
</dbReference>
<dbReference type="AlphaFoldDB" id="A0A820LXX6"/>
<organism evidence="3 4">
    <name type="scientific">Adineta steineri</name>
    <dbReference type="NCBI Taxonomy" id="433720"/>
    <lineage>
        <taxon>Eukaryota</taxon>
        <taxon>Metazoa</taxon>
        <taxon>Spiralia</taxon>
        <taxon>Gnathifera</taxon>
        <taxon>Rotifera</taxon>
        <taxon>Eurotatoria</taxon>
        <taxon>Bdelloidea</taxon>
        <taxon>Adinetida</taxon>
        <taxon>Adinetidae</taxon>
        <taxon>Adineta</taxon>
    </lineage>
</organism>
<comment type="caution">
    <text evidence="3">The sequence shown here is derived from an EMBL/GenBank/DDBJ whole genome shotgun (WGS) entry which is preliminary data.</text>
</comment>
<dbReference type="PANTHER" id="PTHR46771">
    <property type="entry name" value="DETERIN"/>
    <property type="match status" value="1"/>
</dbReference>
<sequence>ESMAKAGFYYSPLKDNDDRALCFACTVTLVCWEPSDSPWTEHGRHSPNCPFIKGDFTENVPLRTTCSIQPGKKIFSNQQQQKWTIKSNELLFNEHILLFLNAD</sequence>
<evidence type="ECO:0000256" key="2">
    <source>
        <dbReference type="ARBA" id="ARBA00022833"/>
    </source>
</evidence>
<dbReference type="Pfam" id="PF00653">
    <property type="entry name" value="BIR"/>
    <property type="match status" value="1"/>
</dbReference>
<gene>
    <name evidence="3" type="ORF">OXD698_LOCUS49511</name>
</gene>
<reference evidence="3" key="1">
    <citation type="submission" date="2021-02" db="EMBL/GenBank/DDBJ databases">
        <authorList>
            <person name="Nowell W R."/>
        </authorList>
    </citation>
    <scope>NUCLEOTIDE SEQUENCE</scope>
</reference>
<keyword evidence="1" id="KW-0479">Metal-binding</keyword>
<name>A0A820LXX6_9BILA</name>
<dbReference type="InterPro" id="IPR001370">
    <property type="entry name" value="BIR_rpt"/>
</dbReference>
<evidence type="ECO:0000313" key="4">
    <source>
        <dbReference type="Proteomes" id="UP000663844"/>
    </source>
</evidence>